<feature type="domain" description="Glycosyltransferase 2-like" evidence="3">
    <location>
        <begin position="9"/>
        <end position="114"/>
    </location>
</feature>
<dbReference type="CDD" id="cd00761">
    <property type="entry name" value="Glyco_tranf_GTA_type"/>
    <property type="match status" value="1"/>
</dbReference>
<dbReference type="AlphaFoldDB" id="A0A134B8I9"/>
<dbReference type="STRING" id="322095.HMPREF3185_01137"/>
<dbReference type="RefSeq" id="WP_060935442.1">
    <property type="nucleotide sequence ID" value="NZ_KQ960446.1"/>
</dbReference>
<protein>
    <submittedName>
        <fullName evidence="4">Glycosyltransferase, group 2 family protein</fullName>
    </submittedName>
</protein>
<dbReference type="OrthoDB" id="396512at2"/>
<evidence type="ECO:0000259" key="3">
    <source>
        <dbReference type="Pfam" id="PF00535"/>
    </source>
</evidence>
<dbReference type="PANTHER" id="PTHR22916">
    <property type="entry name" value="GLYCOSYLTRANSFERASE"/>
    <property type="match status" value="1"/>
</dbReference>
<dbReference type="InterPro" id="IPR029044">
    <property type="entry name" value="Nucleotide-diphossugar_trans"/>
</dbReference>
<keyword evidence="5" id="KW-1185">Reference proteome</keyword>
<evidence type="ECO:0000313" key="4">
    <source>
        <dbReference type="EMBL" id="KXB76200.1"/>
    </source>
</evidence>
<dbReference type="SUPFAM" id="SSF53448">
    <property type="entry name" value="Nucleotide-diphospho-sugar transferases"/>
    <property type="match status" value="1"/>
</dbReference>
<keyword evidence="1" id="KW-0328">Glycosyltransferase</keyword>
<dbReference type="GO" id="GO:0016758">
    <property type="term" value="F:hexosyltransferase activity"/>
    <property type="evidence" value="ECO:0007669"/>
    <property type="project" value="UniProtKB-ARBA"/>
</dbReference>
<name>A0A134B8I9_9PORP</name>
<reference evidence="5" key="1">
    <citation type="submission" date="2016-01" db="EMBL/GenBank/DDBJ databases">
        <authorList>
            <person name="Mitreva M."/>
            <person name="Pepin K.H."/>
            <person name="Mihindukulasuriya K.A."/>
            <person name="Fulton R."/>
            <person name="Fronick C."/>
            <person name="O'Laughlin M."/>
            <person name="Miner T."/>
            <person name="Herter B."/>
            <person name="Rosa B.A."/>
            <person name="Cordes M."/>
            <person name="Tomlinson C."/>
            <person name="Wollam A."/>
            <person name="Palsikar V.B."/>
            <person name="Mardis E.R."/>
            <person name="Wilson R.K."/>
        </authorList>
    </citation>
    <scope>NUCLEOTIDE SEQUENCE [LARGE SCALE GENOMIC DNA]</scope>
    <source>
        <strain evidence="5">KA00683</strain>
    </source>
</reference>
<evidence type="ECO:0000256" key="1">
    <source>
        <dbReference type="ARBA" id="ARBA00022676"/>
    </source>
</evidence>
<dbReference type="Pfam" id="PF00535">
    <property type="entry name" value="Glycos_transf_2"/>
    <property type="match status" value="1"/>
</dbReference>
<organism evidence="4 5">
    <name type="scientific">Porphyromonas somerae</name>
    <dbReference type="NCBI Taxonomy" id="322095"/>
    <lineage>
        <taxon>Bacteria</taxon>
        <taxon>Pseudomonadati</taxon>
        <taxon>Bacteroidota</taxon>
        <taxon>Bacteroidia</taxon>
        <taxon>Bacteroidales</taxon>
        <taxon>Porphyromonadaceae</taxon>
        <taxon>Porphyromonas</taxon>
    </lineage>
</organism>
<accession>A0A134B8I9</accession>
<sequence>MSLPTPLLSVIVPVYNVAPYLEQCLDSILGQSYTALEVIVVDDGSTDGSRAVCDAYAERDARIRLIHQANAGLSAARNAAMDVMRGDFFVCVDSDDWLPEDALEQPMNVLSANPLIDILELGYTEINCRTGAERLVLAAGRELSSQEALQSLAALSGVTGMAWGKIFRTATMGALRFPVGRPYEDTPFIFEALTHATRYRYLSWLGYCYRVARAGSITEVYDKRLVYLFENLLDLEAPIGATSPEALPLLHETLYRRLLIFSLWAMRHEKEAPGLLAALRPYTRRLRGLRYPAAPLGERFRRTLFLTAPRLFLAMKRYTPAHS</sequence>
<dbReference type="EMBL" id="LSDK01000076">
    <property type="protein sequence ID" value="KXB76200.1"/>
    <property type="molecule type" value="Genomic_DNA"/>
</dbReference>
<dbReference type="PATRIC" id="fig|322095.3.peg.1121"/>
<evidence type="ECO:0000313" key="5">
    <source>
        <dbReference type="Proteomes" id="UP000070224"/>
    </source>
</evidence>
<proteinExistence type="predicted"/>
<dbReference type="PANTHER" id="PTHR22916:SF51">
    <property type="entry name" value="GLYCOSYLTRANSFERASE EPSH-RELATED"/>
    <property type="match status" value="1"/>
</dbReference>
<evidence type="ECO:0000256" key="2">
    <source>
        <dbReference type="ARBA" id="ARBA00022679"/>
    </source>
</evidence>
<dbReference type="Gene3D" id="3.90.550.10">
    <property type="entry name" value="Spore Coat Polysaccharide Biosynthesis Protein SpsA, Chain A"/>
    <property type="match status" value="1"/>
</dbReference>
<dbReference type="Proteomes" id="UP000070224">
    <property type="component" value="Unassembled WGS sequence"/>
</dbReference>
<dbReference type="InterPro" id="IPR001173">
    <property type="entry name" value="Glyco_trans_2-like"/>
</dbReference>
<gene>
    <name evidence="4" type="ORF">HMPREF3185_01137</name>
</gene>
<keyword evidence="2 4" id="KW-0808">Transferase</keyword>
<comment type="caution">
    <text evidence="4">The sequence shown here is derived from an EMBL/GenBank/DDBJ whole genome shotgun (WGS) entry which is preliminary data.</text>
</comment>